<accession>E4X9Y0</accession>
<organism evidence="2">
    <name type="scientific">Oikopleura dioica</name>
    <name type="common">Tunicate</name>
    <dbReference type="NCBI Taxonomy" id="34765"/>
    <lineage>
        <taxon>Eukaryota</taxon>
        <taxon>Metazoa</taxon>
        <taxon>Chordata</taxon>
        <taxon>Tunicata</taxon>
        <taxon>Appendicularia</taxon>
        <taxon>Copelata</taxon>
        <taxon>Oikopleuridae</taxon>
        <taxon>Oikopleura</taxon>
    </lineage>
</organism>
<evidence type="ECO:0000256" key="1">
    <source>
        <dbReference type="SAM" id="MobiDB-lite"/>
    </source>
</evidence>
<dbReference type="EMBL" id="FN653031">
    <property type="protein sequence ID" value="CBY08319.1"/>
    <property type="molecule type" value="Genomic_DNA"/>
</dbReference>
<protein>
    <submittedName>
        <fullName evidence="2">Uncharacterized protein</fullName>
    </submittedName>
</protein>
<reference evidence="2" key="1">
    <citation type="journal article" date="2010" name="Science">
        <title>Plasticity of animal genome architecture unmasked by rapid evolution of a pelagic tunicate.</title>
        <authorList>
            <person name="Denoeud F."/>
            <person name="Henriet S."/>
            <person name="Mungpakdee S."/>
            <person name="Aury J.M."/>
            <person name="Da Silva C."/>
            <person name="Brinkmann H."/>
            <person name="Mikhaleva J."/>
            <person name="Olsen L.C."/>
            <person name="Jubin C."/>
            <person name="Canestro C."/>
            <person name="Bouquet J.M."/>
            <person name="Danks G."/>
            <person name="Poulain J."/>
            <person name="Campsteijn C."/>
            <person name="Adamski M."/>
            <person name="Cross I."/>
            <person name="Yadetie F."/>
            <person name="Muffato M."/>
            <person name="Louis A."/>
            <person name="Butcher S."/>
            <person name="Tsagkogeorga G."/>
            <person name="Konrad A."/>
            <person name="Singh S."/>
            <person name="Jensen M.F."/>
            <person name="Cong E.H."/>
            <person name="Eikeseth-Otteraa H."/>
            <person name="Noel B."/>
            <person name="Anthouard V."/>
            <person name="Porcel B.M."/>
            <person name="Kachouri-Lafond R."/>
            <person name="Nishino A."/>
            <person name="Ugolini M."/>
            <person name="Chourrout P."/>
            <person name="Nishida H."/>
            <person name="Aasland R."/>
            <person name="Huzurbazar S."/>
            <person name="Westhof E."/>
            <person name="Delsuc F."/>
            <person name="Lehrach H."/>
            <person name="Reinhardt R."/>
            <person name="Weissenbach J."/>
            <person name="Roy S.W."/>
            <person name="Artiguenave F."/>
            <person name="Postlethwait J.H."/>
            <person name="Manak J.R."/>
            <person name="Thompson E.M."/>
            <person name="Jaillon O."/>
            <person name="Du Pasquier L."/>
            <person name="Boudinot P."/>
            <person name="Liberles D.A."/>
            <person name="Volff J.N."/>
            <person name="Philippe H."/>
            <person name="Lenhard B."/>
            <person name="Roest Crollius H."/>
            <person name="Wincker P."/>
            <person name="Chourrout D."/>
        </authorList>
    </citation>
    <scope>NUCLEOTIDE SEQUENCE [LARGE SCALE GENOMIC DNA]</scope>
</reference>
<proteinExistence type="predicted"/>
<dbReference type="InParanoid" id="E4X9Y0"/>
<keyword evidence="3" id="KW-1185">Reference proteome</keyword>
<sequence>MTSSYSQERTLKCKRTAFQSGKNVPAPAESKVEKMGSRKGHGAAEYPQRIEDTINGRTYERFI</sequence>
<name>E4X9Y0_OIKDI</name>
<gene>
    <name evidence="2" type="ORF">GSOID_T00004883001</name>
</gene>
<dbReference type="AlphaFoldDB" id="E4X9Y0"/>
<dbReference type="Proteomes" id="UP000001307">
    <property type="component" value="Unassembled WGS sequence"/>
</dbReference>
<evidence type="ECO:0000313" key="2">
    <source>
        <dbReference type="EMBL" id="CBY08319.1"/>
    </source>
</evidence>
<evidence type="ECO:0000313" key="3">
    <source>
        <dbReference type="Proteomes" id="UP000001307"/>
    </source>
</evidence>
<feature type="region of interest" description="Disordered" evidence="1">
    <location>
        <begin position="16"/>
        <end position="46"/>
    </location>
</feature>